<feature type="domain" description="PDZ" evidence="7">
    <location>
        <begin position="87"/>
        <end position="161"/>
    </location>
</feature>
<dbReference type="PATRIC" id="fig|1307839.3.peg.2553"/>
<dbReference type="InterPro" id="IPR036034">
    <property type="entry name" value="PDZ_sf"/>
</dbReference>
<evidence type="ECO:0000256" key="4">
    <source>
        <dbReference type="ARBA" id="ARBA00022825"/>
    </source>
</evidence>
<dbReference type="PANTHER" id="PTHR32060">
    <property type="entry name" value="TAIL-SPECIFIC PROTEASE"/>
    <property type="match status" value="1"/>
</dbReference>
<evidence type="ECO:0000256" key="5">
    <source>
        <dbReference type="RuleBase" id="RU004404"/>
    </source>
</evidence>
<gene>
    <name evidence="8" type="ORF">L21SP5_02434</name>
</gene>
<evidence type="ECO:0000313" key="9">
    <source>
        <dbReference type="Proteomes" id="UP000064893"/>
    </source>
</evidence>
<keyword evidence="2 5" id="KW-0645">Protease</keyword>
<evidence type="ECO:0000313" key="8">
    <source>
        <dbReference type="EMBL" id="ALO16061.1"/>
    </source>
</evidence>
<dbReference type="NCBIfam" id="TIGR00225">
    <property type="entry name" value="prc"/>
    <property type="match status" value="1"/>
</dbReference>
<dbReference type="CDD" id="cd07560">
    <property type="entry name" value="Peptidase_S41_CPP"/>
    <property type="match status" value="1"/>
</dbReference>
<dbReference type="GO" id="GO:0007165">
    <property type="term" value="P:signal transduction"/>
    <property type="evidence" value="ECO:0007669"/>
    <property type="project" value="TreeGrafter"/>
</dbReference>
<name>A0A0S2I189_9BACT</name>
<evidence type="ECO:0000256" key="1">
    <source>
        <dbReference type="ARBA" id="ARBA00009179"/>
    </source>
</evidence>
<keyword evidence="4 5" id="KW-0720">Serine protease</keyword>
<dbReference type="GO" id="GO:0030288">
    <property type="term" value="C:outer membrane-bounded periplasmic space"/>
    <property type="evidence" value="ECO:0007669"/>
    <property type="project" value="TreeGrafter"/>
</dbReference>
<keyword evidence="6" id="KW-0812">Transmembrane</keyword>
<dbReference type="RefSeq" id="WP_057953465.1">
    <property type="nucleotide sequence ID" value="NZ_CP013118.1"/>
</dbReference>
<accession>A0A0S2I189</accession>
<dbReference type="OrthoDB" id="9812068at2"/>
<evidence type="ECO:0000256" key="3">
    <source>
        <dbReference type="ARBA" id="ARBA00022801"/>
    </source>
</evidence>
<dbReference type="SMART" id="SM00228">
    <property type="entry name" value="PDZ"/>
    <property type="match status" value="1"/>
</dbReference>
<dbReference type="SUPFAM" id="SSF52096">
    <property type="entry name" value="ClpP/crotonase"/>
    <property type="match status" value="1"/>
</dbReference>
<dbReference type="EMBL" id="CP013118">
    <property type="protein sequence ID" value="ALO16061.1"/>
    <property type="molecule type" value="Genomic_DNA"/>
</dbReference>
<sequence length="533" mass="59994">MNYKNSLKHILYPAVIALSIIVGIVTHRYFFQSAPVVQKMSGEPSKIDKLLRKITIDYVDDVKYDSLQEKAIPQIVENLDPHSSYIPARLKKEVDAPIMGEFDGIGVQFNIRRDTVMVIQTIAGGPSEKVGIMGGDRIVKVNDTVIAGVDISTREVMKKLKGKRGTKVNVSVKRPGTDELIDFEIIRDKIPLYSVDISYMLNNKTGYIKVNKFSRNTYSEFMQGANKLKAKGMKQLIVDLRGNGGGIMEAAIRMADEFLNAGKLIVYTQGNNRTKREYRASRQNFLTNIKVAVLIDEWSASASEIFAGALQDNDKGVIVGRRSFGKGLVQEPVYFDDGSELRLTVARYYTPTGRSIQKPYENGDEESYREDITRRYLNGEFMEEDSIQFADSLKFTTPGGKTVYGGGGIMPDIFVPVDTTAGSDFLYDVRRKGLQYSFAYDYTDKNRDRLKQFEGYQELETHLNNQNLLDSFVKFAKKKGINADPEDLKVSGKMLKTQITGLVARNILGDEGFYPIIHEVDTTLKRALEELQN</sequence>
<dbReference type="STRING" id="1307839.L21SP5_02434"/>
<dbReference type="InterPro" id="IPR005151">
    <property type="entry name" value="Tail-specific_protease"/>
</dbReference>
<comment type="similarity">
    <text evidence="1 5">Belongs to the peptidase S41A family.</text>
</comment>
<dbReference type="Proteomes" id="UP000064893">
    <property type="component" value="Chromosome"/>
</dbReference>
<dbReference type="PROSITE" id="PS50106">
    <property type="entry name" value="PDZ"/>
    <property type="match status" value="1"/>
</dbReference>
<keyword evidence="3 5" id="KW-0378">Hydrolase</keyword>
<keyword evidence="9" id="KW-1185">Reference proteome</keyword>
<dbReference type="Pfam" id="PF03572">
    <property type="entry name" value="Peptidase_S41"/>
    <property type="match status" value="1"/>
</dbReference>
<dbReference type="AlphaFoldDB" id="A0A0S2I189"/>
<dbReference type="KEGG" id="blq:L21SP5_02434"/>
<keyword evidence="6" id="KW-0472">Membrane</keyword>
<dbReference type="InterPro" id="IPR001478">
    <property type="entry name" value="PDZ"/>
</dbReference>
<dbReference type="SUPFAM" id="SSF50156">
    <property type="entry name" value="PDZ domain-like"/>
    <property type="match status" value="1"/>
</dbReference>
<proteinExistence type="inferred from homology"/>
<dbReference type="EC" id="3.4.21.-" evidence="8"/>
<dbReference type="GO" id="GO:0004175">
    <property type="term" value="F:endopeptidase activity"/>
    <property type="evidence" value="ECO:0007669"/>
    <property type="project" value="TreeGrafter"/>
</dbReference>
<dbReference type="GO" id="GO:0008236">
    <property type="term" value="F:serine-type peptidase activity"/>
    <property type="evidence" value="ECO:0007669"/>
    <property type="project" value="UniProtKB-KW"/>
</dbReference>
<dbReference type="SMART" id="SM00245">
    <property type="entry name" value="TSPc"/>
    <property type="match status" value="1"/>
</dbReference>
<dbReference type="Gene3D" id="2.30.42.10">
    <property type="match status" value="1"/>
</dbReference>
<evidence type="ECO:0000256" key="2">
    <source>
        <dbReference type="ARBA" id="ARBA00022670"/>
    </source>
</evidence>
<keyword evidence="6" id="KW-1133">Transmembrane helix</keyword>
<protein>
    <submittedName>
        <fullName evidence="8">Putative CtpA-like serine protease</fullName>
        <ecNumber evidence="8">3.4.21.-</ecNumber>
    </submittedName>
</protein>
<dbReference type="GO" id="GO:0006508">
    <property type="term" value="P:proteolysis"/>
    <property type="evidence" value="ECO:0007669"/>
    <property type="project" value="UniProtKB-KW"/>
</dbReference>
<evidence type="ECO:0000256" key="6">
    <source>
        <dbReference type="SAM" id="Phobius"/>
    </source>
</evidence>
<dbReference type="InterPro" id="IPR004447">
    <property type="entry name" value="Peptidase_S41A"/>
</dbReference>
<evidence type="ECO:0000259" key="7">
    <source>
        <dbReference type="PROSITE" id="PS50106"/>
    </source>
</evidence>
<reference evidence="8 9" key="1">
    <citation type="submission" date="2015-11" db="EMBL/GenBank/DDBJ databases">
        <title>Description and complete genome sequence of a novel strain predominating in hypersaline microbial mats and representing a new family of the Bacteriodetes phylum.</title>
        <authorList>
            <person name="Spring S."/>
            <person name="Bunk B."/>
            <person name="Sproer C."/>
            <person name="Klenk H.-P."/>
        </authorList>
    </citation>
    <scope>NUCLEOTIDE SEQUENCE [LARGE SCALE GENOMIC DNA]</scope>
    <source>
        <strain evidence="8 9">L21-Spi-D4</strain>
    </source>
</reference>
<dbReference type="PANTHER" id="PTHR32060:SF30">
    <property type="entry name" value="CARBOXY-TERMINAL PROCESSING PROTEASE CTPA"/>
    <property type="match status" value="1"/>
</dbReference>
<dbReference type="CDD" id="cd06782">
    <property type="entry name" value="cpPDZ_CPP-like"/>
    <property type="match status" value="1"/>
</dbReference>
<organism evidence="8 9">
    <name type="scientific">Salinivirga cyanobacteriivorans</name>
    <dbReference type="NCBI Taxonomy" id="1307839"/>
    <lineage>
        <taxon>Bacteria</taxon>
        <taxon>Pseudomonadati</taxon>
        <taxon>Bacteroidota</taxon>
        <taxon>Bacteroidia</taxon>
        <taxon>Bacteroidales</taxon>
        <taxon>Salinivirgaceae</taxon>
        <taxon>Salinivirga</taxon>
    </lineage>
</organism>
<dbReference type="Pfam" id="PF13180">
    <property type="entry name" value="PDZ_2"/>
    <property type="match status" value="1"/>
</dbReference>
<dbReference type="Gene3D" id="3.30.750.44">
    <property type="match status" value="1"/>
</dbReference>
<dbReference type="Gene3D" id="3.90.226.10">
    <property type="entry name" value="2-enoyl-CoA Hydratase, Chain A, domain 1"/>
    <property type="match status" value="1"/>
</dbReference>
<feature type="transmembrane region" description="Helical" evidence="6">
    <location>
        <begin position="12"/>
        <end position="31"/>
    </location>
</feature>
<dbReference type="InterPro" id="IPR029045">
    <property type="entry name" value="ClpP/crotonase-like_dom_sf"/>
</dbReference>